<dbReference type="GO" id="GO:0006412">
    <property type="term" value="P:translation"/>
    <property type="evidence" value="ECO:0007669"/>
    <property type="project" value="UniProtKB-UniRule"/>
</dbReference>
<dbReference type="GO" id="GO:0015935">
    <property type="term" value="C:small ribosomal subunit"/>
    <property type="evidence" value="ECO:0007669"/>
    <property type="project" value="InterPro"/>
</dbReference>
<evidence type="ECO:0000259" key="11">
    <source>
        <dbReference type="PROSITE" id="PS50881"/>
    </source>
</evidence>
<evidence type="ECO:0000256" key="5">
    <source>
        <dbReference type="ARBA" id="ARBA00022980"/>
    </source>
</evidence>
<dbReference type="PANTHER" id="PTHR48277">
    <property type="entry name" value="MITOCHONDRIAL RIBOSOMAL PROTEIN S5"/>
    <property type="match status" value="1"/>
</dbReference>
<keyword evidence="4 8" id="KW-0694">RNA-binding</keyword>
<comment type="subunit">
    <text evidence="8">Part of the 30S ribosomal subunit. Contacts proteins S4 and S8.</text>
</comment>
<reference evidence="12 13" key="1">
    <citation type="submission" date="2019-03" db="EMBL/GenBank/DDBJ databases">
        <title>Genomic Encyclopedia of Type Strains, Phase IV (KMG-IV): sequencing the most valuable type-strain genomes for metagenomic binning, comparative biology and taxonomic classification.</title>
        <authorList>
            <person name="Goeker M."/>
        </authorList>
    </citation>
    <scope>NUCLEOTIDE SEQUENCE [LARGE SCALE GENOMIC DNA]</scope>
    <source>
        <strain evidence="12 13">DSM 102969</strain>
    </source>
</reference>
<dbReference type="AlphaFoldDB" id="A0A4R6RJ07"/>
<evidence type="ECO:0000256" key="3">
    <source>
        <dbReference type="ARBA" id="ARBA00022730"/>
    </source>
</evidence>
<dbReference type="PROSITE" id="PS50881">
    <property type="entry name" value="S5_DSRBD"/>
    <property type="match status" value="1"/>
</dbReference>
<dbReference type="Pfam" id="PF00333">
    <property type="entry name" value="Ribosomal_S5"/>
    <property type="match status" value="1"/>
</dbReference>
<dbReference type="InterPro" id="IPR014721">
    <property type="entry name" value="Ribsml_uS5_D2-typ_fold_subgr"/>
</dbReference>
<proteinExistence type="inferred from homology"/>
<keyword evidence="5 8" id="KW-0689">Ribosomal protein</keyword>
<dbReference type="RefSeq" id="WP_126537343.1">
    <property type="nucleotide sequence ID" value="NZ_BSPM01000008.1"/>
</dbReference>
<dbReference type="NCBIfam" id="TIGR01021">
    <property type="entry name" value="rpsE_bact"/>
    <property type="match status" value="1"/>
</dbReference>
<dbReference type="HAMAP" id="MF_01307_B">
    <property type="entry name" value="Ribosomal_uS5_B"/>
    <property type="match status" value="1"/>
</dbReference>
<evidence type="ECO:0000256" key="1">
    <source>
        <dbReference type="ARBA" id="ARBA00003093"/>
    </source>
</evidence>
<keyword evidence="3 8" id="KW-0699">rRNA-binding</keyword>
<keyword evidence="6 8" id="KW-0687">Ribonucleoprotein</keyword>
<dbReference type="SUPFAM" id="SSF54768">
    <property type="entry name" value="dsRNA-binding domain-like"/>
    <property type="match status" value="1"/>
</dbReference>
<dbReference type="PANTHER" id="PTHR48277:SF1">
    <property type="entry name" value="MITOCHONDRIAL RIBOSOMAL PROTEIN S5"/>
    <property type="match status" value="1"/>
</dbReference>
<dbReference type="FunFam" id="3.30.230.10:FF:000002">
    <property type="entry name" value="30S ribosomal protein S5"/>
    <property type="match status" value="1"/>
</dbReference>
<feature type="region of interest" description="Disordered" evidence="10">
    <location>
        <begin position="1"/>
        <end position="20"/>
    </location>
</feature>
<evidence type="ECO:0000256" key="10">
    <source>
        <dbReference type="SAM" id="MobiDB-lite"/>
    </source>
</evidence>
<comment type="caution">
    <text evidence="12">The sequence shown here is derived from an EMBL/GenBank/DDBJ whole genome shotgun (WGS) entry which is preliminary data.</text>
</comment>
<accession>A0A4R6RJ07</accession>
<dbReference type="GO" id="GO:0005737">
    <property type="term" value="C:cytoplasm"/>
    <property type="evidence" value="ECO:0007669"/>
    <property type="project" value="UniProtKB-ARBA"/>
</dbReference>
<comment type="function">
    <text evidence="8">With S4 and S12 plays an important role in translational accuracy.</text>
</comment>
<evidence type="ECO:0000256" key="2">
    <source>
        <dbReference type="ARBA" id="ARBA00008945"/>
    </source>
</evidence>
<protein>
    <recommendedName>
        <fullName evidence="7 8">Small ribosomal subunit protein uS5</fullName>
    </recommendedName>
</protein>
<comment type="similarity">
    <text evidence="2 8 9">Belongs to the universal ribosomal protein uS5 family.</text>
</comment>
<comment type="domain">
    <text evidence="8">The N-terminal domain interacts with the head of the 30S subunit; the C-terminal domain interacts with the body and contacts protein S4. The interaction surface between S4 and S5 is involved in control of translational fidelity.</text>
</comment>
<dbReference type="FunFam" id="3.30.160.20:FF:000001">
    <property type="entry name" value="30S ribosomal protein S5"/>
    <property type="match status" value="1"/>
</dbReference>
<dbReference type="SUPFAM" id="SSF54211">
    <property type="entry name" value="Ribosomal protein S5 domain 2-like"/>
    <property type="match status" value="1"/>
</dbReference>
<dbReference type="GO" id="GO:0042254">
    <property type="term" value="P:ribosome biogenesis"/>
    <property type="evidence" value="ECO:0007669"/>
    <property type="project" value="UniProtKB-ARBA"/>
</dbReference>
<comment type="function">
    <text evidence="1 8">Located at the back of the 30S subunit body where it stabilizes the conformation of the head with respect to the body.</text>
</comment>
<dbReference type="GO" id="GO:0003735">
    <property type="term" value="F:structural constituent of ribosome"/>
    <property type="evidence" value="ECO:0007669"/>
    <property type="project" value="UniProtKB-UniRule"/>
</dbReference>
<evidence type="ECO:0000256" key="7">
    <source>
        <dbReference type="ARBA" id="ARBA00035255"/>
    </source>
</evidence>
<keyword evidence="13" id="KW-1185">Reference proteome</keyword>
<dbReference type="Gene3D" id="3.30.160.20">
    <property type="match status" value="1"/>
</dbReference>
<sequence length="193" mass="20792">MAERERNNRDGGRGRDEERDSEFVDRLVHINRVAKVVKGGRRFGFAALVVVGDQKGRVGYGHGKAREVPEAIRKATEAAKRALVRVPLREGRTLHHDVSGRWGAGRVHLRAAPAGTGIIAGGPMRAVFETLGVQDIVAKSLGSSNPYNMVRATFAALGAEDSPRSVAARRGLKVSVLQSRRRDVDPDAVAAEG</sequence>
<feature type="domain" description="S5 DRBM" evidence="11">
    <location>
        <begin position="23"/>
        <end position="86"/>
    </location>
</feature>
<dbReference type="InterPro" id="IPR013810">
    <property type="entry name" value="Ribosomal_uS5_N"/>
</dbReference>
<dbReference type="PROSITE" id="PS00585">
    <property type="entry name" value="RIBOSOMAL_S5"/>
    <property type="match status" value="1"/>
</dbReference>
<dbReference type="Gene3D" id="3.30.230.10">
    <property type="match status" value="1"/>
</dbReference>
<dbReference type="InterPro" id="IPR005324">
    <property type="entry name" value="Ribosomal_uS5_C"/>
</dbReference>
<dbReference type="Proteomes" id="UP000294547">
    <property type="component" value="Unassembled WGS sequence"/>
</dbReference>
<dbReference type="OrthoDB" id="9809045at2"/>
<dbReference type="EMBL" id="SNXY01000006">
    <property type="protein sequence ID" value="TDP86374.1"/>
    <property type="molecule type" value="Genomic_DNA"/>
</dbReference>
<dbReference type="InterPro" id="IPR005712">
    <property type="entry name" value="Ribosomal_uS5_bac-type"/>
</dbReference>
<evidence type="ECO:0000256" key="4">
    <source>
        <dbReference type="ARBA" id="ARBA00022884"/>
    </source>
</evidence>
<evidence type="ECO:0000313" key="13">
    <source>
        <dbReference type="Proteomes" id="UP000294547"/>
    </source>
</evidence>
<dbReference type="InterPro" id="IPR018192">
    <property type="entry name" value="Ribosomal_uS5_N_CS"/>
</dbReference>
<evidence type="ECO:0000256" key="9">
    <source>
        <dbReference type="RuleBase" id="RU003823"/>
    </source>
</evidence>
<evidence type="ECO:0000313" key="12">
    <source>
        <dbReference type="EMBL" id="TDP86374.1"/>
    </source>
</evidence>
<dbReference type="InterPro" id="IPR020568">
    <property type="entry name" value="Ribosomal_Su5_D2-typ_SF"/>
</dbReference>
<dbReference type="GO" id="GO:0019843">
    <property type="term" value="F:rRNA binding"/>
    <property type="evidence" value="ECO:0007669"/>
    <property type="project" value="UniProtKB-UniRule"/>
</dbReference>
<evidence type="ECO:0000256" key="6">
    <source>
        <dbReference type="ARBA" id="ARBA00023274"/>
    </source>
</evidence>
<name>A0A4R6RJ07_9HYPH</name>
<gene>
    <name evidence="8" type="primary">rpsE</name>
    <name evidence="12" type="ORF">EDD54_0245</name>
</gene>
<dbReference type="InterPro" id="IPR000851">
    <property type="entry name" value="Ribosomal_uS5"/>
</dbReference>
<organism evidence="12 13">
    <name type="scientific">Oharaeibacter diazotrophicus</name>
    <dbReference type="NCBI Taxonomy" id="1920512"/>
    <lineage>
        <taxon>Bacteria</taxon>
        <taxon>Pseudomonadati</taxon>
        <taxon>Pseudomonadota</taxon>
        <taxon>Alphaproteobacteria</taxon>
        <taxon>Hyphomicrobiales</taxon>
        <taxon>Pleomorphomonadaceae</taxon>
        <taxon>Oharaeibacter</taxon>
    </lineage>
</organism>
<dbReference type="Pfam" id="PF03719">
    <property type="entry name" value="Ribosomal_S5_C"/>
    <property type="match status" value="1"/>
</dbReference>
<evidence type="ECO:0000256" key="8">
    <source>
        <dbReference type="HAMAP-Rule" id="MF_01307"/>
    </source>
</evidence>